<evidence type="ECO:0000313" key="2">
    <source>
        <dbReference type="EMBL" id="MBB6690753.1"/>
    </source>
</evidence>
<evidence type="ECO:0000259" key="1">
    <source>
        <dbReference type="Pfam" id="PF00535"/>
    </source>
</evidence>
<gene>
    <name evidence="2" type="ORF">H7B90_04975</name>
</gene>
<accession>A0A841TX89</accession>
<evidence type="ECO:0000313" key="3">
    <source>
        <dbReference type="Proteomes" id="UP000553776"/>
    </source>
</evidence>
<keyword evidence="2" id="KW-0808">Transferase</keyword>
<protein>
    <submittedName>
        <fullName evidence="2">Glycosyltransferase</fullName>
    </submittedName>
</protein>
<dbReference type="AlphaFoldDB" id="A0A841TX89"/>
<dbReference type="EMBL" id="JACJVR010000016">
    <property type="protein sequence ID" value="MBB6690753.1"/>
    <property type="molecule type" value="Genomic_DNA"/>
</dbReference>
<dbReference type="Gene3D" id="3.90.550.10">
    <property type="entry name" value="Spore Coat Polysaccharide Biosynthesis Protein SpsA, Chain A"/>
    <property type="match status" value="1"/>
</dbReference>
<dbReference type="RefSeq" id="WP_185134758.1">
    <property type="nucleotide sequence ID" value="NZ_JACJVR010000016.1"/>
</dbReference>
<dbReference type="Proteomes" id="UP000553776">
    <property type="component" value="Unassembled WGS sequence"/>
</dbReference>
<dbReference type="Pfam" id="PF00535">
    <property type="entry name" value="Glycos_transf_2"/>
    <property type="match status" value="1"/>
</dbReference>
<dbReference type="GO" id="GO:0016740">
    <property type="term" value="F:transferase activity"/>
    <property type="evidence" value="ECO:0007669"/>
    <property type="project" value="UniProtKB-KW"/>
</dbReference>
<dbReference type="SUPFAM" id="SSF53448">
    <property type="entry name" value="Nucleotide-diphospho-sugar transferases"/>
    <property type="match status" value="1"/>
</dbReference>
<dbReference type="InterPro" id="IPR001173">
    <property type="entry name" value="Glyco_trans_2-like"/>
</dbReference>
<keyword evidence="3" id="KW-1185">Reference proteome</keyword>
<dbReference type="InterPro" id="IPR029044">
    <property type="entry name" value="Nucleotide-diphossugar_trans"/>
</dbReference>
<reference evidence="2 3" key="1">
    <citation type="submission" date="2020-08" db="EMBL/GenBank/DDBJ databases">
        <title>Cohnella phylogeny.</title>
        <authorList>
            <person name="Dunlap C."/>
        </authorList>
    </citation>
    <scope>NUCLEOTIDE SEQUENCE [LARGE SCALE GENOMIC DNA]</scope>
    <source>
        <strain evidence="2 3">DSM 25239</strain>
    </source>
</reference>
<comment type="caution">
    <text evidence="2">The sequence shown here is derived from an EMBL/GenBank/DDBJ whole genome shotgun (WGS) entry which is preliminary data.</text>
</comment>
<name>A0A841TX89_9BACL</name>
<sequence length="41" mass="4455">MPVIAVIASTYNRPDTVAELLEALSRQTFTDSEVLFVNDAG</sequence>
<organism evidence="2 3">
    <name type="scientific">Cohnella xylanilytica</name>
    <dbReference type="NCBI Taxonomy" id="557555"/>
    <lineage>
        <taxon>Bacteria</taxon>
        <taxon>Bacillati</taxon>
        <taxon>Bacillota</taxon>
        <taxon>Bacilli</taxon>
        <taxon>Bacillales</taxon>
        <taxon>Paenibacillaceae</taxon>
        <taxon>Cohnella</taxon>
    </lineage>
</organism>
<feature type="domain" description="Glycosyltransferase 2-like" evidence="1">
    <location>
        <begin position="6"/>
        <end position="40"/>
    </location>
</feature>
<proteinExistence type="predicted"/>
<dbReference type="CDD" id="cd00761">
    <property type="entry name" value="Glyco_tranf_GTA_type"/>
    <property type="match status" value="1"/>
</dbReference>